<comment type="caution">
    <text evidence="1">The sequence shown here is derived from an EMBL/GenBank/DDBJ whole genome shotgun (WGS) entry which is preliminary data.</text>
</comment>
<sequence>MERWNGKVAVVTGASSGIGLATAKSFVKHGLIVVGLARRKAQMEGNMKNVQGPGKFYAKECDVTKEDDIIEVFNWIKKTFGSLHILVNNAGTLRFSKIEDTPSDELDRIIDVNVKGLLFCSKHAIKIMRETQSEAHIVNINSVVGHVIPPAGMYSPFNVYPATKFAVRALSDTLRNELVDSRIRVTNVSPGAVKTEMLDNALKANPKVTSIPSLEADDLANAVVYVIGSPPHVEINELKLTAKKLS</sequence>
<name>A0ACC2NDP4_9HYME</name>
<dbReference type="EMBL" id="CM056744">
    <property type="protein sequence ID" value="KAJ8667740.1"/>
    <property type="molecule type" value="Genomic_DNA"/>
</dbReference>
<proteinExistence type="predicted"/>
<gene>
    <name evidence="1" type="ORF">QAD02_009403</name>
</gene>
<evidence type="ECO:0000313" key="1">
    <source>
        <dbReference type="EMBL" id="KAJ8667740.1"/>
    </source>
</evidence>
<protein>
    <submittedName>
        <fullName evidence="1">Uncharacterized protein</fullName>
    </submittedName>
</protein>
<reference evidence="1" key="1">
    <citation type="submission" date="2023-04" db="EMBL/GenBank/DDBJ databases">
        <title>A chromosome-level genome assembly of the parasitoid wasp Eretmocerus hayati.</title>
        <authorList>
            <person name="Zhong Y."/>
            <person name="Liu S."/>
            <person name="Liu Y."/>
        </authorList>
    </citation>
    <scope>NUCLEOTIDE SEQUENCE</scope>
    <source>
        <strain evidence="1">ZJU_SS_LIU_2023</strain>
    </source>
</reference>
<keyword evidence="2" id="KW-1185">Reference proteome</keyword>
<dbReference type="Proteomes" id="UP001239111">
    <property type="component" value="Chromosome 4"/>
</dbReference>
<accession>A0ACC2NDP4</accession>
<organism evidence="1 2">
    <name type="scientific">Eretmocerus hayati</name>
    <dbReference type="NCBI Taxonomy" id="131215"/>
    <lineage>
        <taxon>Eukaryota</taxon>
        <taxon>Metazoa</taxon>
        <taxon>Ecdysozoa</taxon>
        <taxon>Arthropoda</taxon>
        <taxon>Hexapoda</taxon>
        <taxon>Insecta</taxon>
        <taxon>Pterygota</taxon>
        <taxon>Neoptera</taxon>
        <taxon>Endopterygota</taxon>
        <taxon>Hymenoptera</taxon>
        <taxon>Apocrita</taxon>
        <taxon>Proctotrupomorpha</taxon>
        <taxon>Chalcidoidea</taxon>
        <taxon>Aphelinidae</taxon>
        <taxon>Aphelininae</taxon>
        <taxon>Eretmocerus</taxon>
    </lineage>
</organism>
<evidence type="ECO:0000313" key="2">
    <source>
        <dbReference type="Proteomes" id="UP001239111"/>
    </source>
</evidence>